<keyword evidence="1" id="KW-0472">Membrane</keyword>
<evidence type="ECO:0000313" key="3">
    <source>
        <dbReference type="Proteomes" id="UP000290283"/>
    </source>
</evidence>
<gene>
    <name evidence="2" type="ORF">EQG63_06540</name>
</gene>
<name>A0A4Q1K2Y7_9FLAO</name>
<dbReference type="EMBL" id="SBKO01000002">
    <property type="protein sequence ID" value="RXR19097.1"/>
    <property type="molecule type" value="Genomic_DNA"/>
</dbReference>
<evidence type="ECO:0000256" key="1">
    <source>
        <dbReference type="SAM" id="Phobius"/>
    </source>
</evidence>
<keyword evidence="1" id="KW-0812">Transmembrane</keyword>
<evidence type="ECO:0000313" key="2">
    <source>
        <dbReference type="EMBL" id="RXR19097.1"/>
    </source>
</evidence>
<feature type="transmembrane region" description="Helical" evidence="1">
    <location>
        <begin position="29"/>
        <end position="45"/>
    </location>
</feature>
<dbReference type="OrthoDB" id="1367155at2"/>
<keyword evidence="3" id="KW-1185">Reference proteome</keyword>
<comment type="caution">
    <text evidence="2">The sequence shown here is derived from an EMBL/GenBank/DDBJ whole genome shotgun (WGS) entry which is preliminary data.</text>
</comment>
<reference evidence="3" key="1">
    <citation type="submission" date="2019-01" db="EMBL/GenBank/DDBJ databases">
        <title>Cytophagaceae bacterium strain CAR-16.</title>
        <authorList>
            <person name="Chen W.-M."/>
        </authorList>
    </citation>
    <scope>NUCLEOTIDE SEQUENCE [LARGE SCALE GENOMIC DNA]</scope>
    <source>
        <strain evidence="3">LLJ-11</strain>
    </source>
</reference>
<sequence length="68" mass="8235">MEVVMQYNNTTEQIALDIAKERVKRMKKFYNHLFIFMIGLILYVSKRYFGAPLNFFPIKHLNETVMWC</sequence>
<protein>
    <submittedName>
        <fullName evidence="2">2TM domain-containing protein</fullName>
    </submittedName>
</protein>
<keyword evidence="1" id="KW-1133">Transmembrane helix</keyword>
<dbReference type="AlphaFoldDB" id="A0A4Q1K2Y7"/>
<organism evidence="2 3">
    <name type="scientific">Flavobacterium amnicola</name>
    <dbReference type="NCBI Taxonomy" id="2506422"/>
    <lineage>
        <taxon>Bacteria</taxon>
        <taxon>Pseudomonadati</taxon>
        <taxon>Bacteroidota</taxon>
        <taxon>Flavobacteriia</taxon>
        <taxon>Flavobacteriales</taxon>
        <taxon>Flavobacteriaceae</taxon>
        <taxon>Flavobacterium</taxon>
    </lineage>
</organism>
<dbReference type="Proteomes" id="UP000290283">
    <property type="component" value="Unassembled WGS sequence"/>
</dbReference>
<accession>A0A4Q1K2Y7</accession>
<proteinExistence type="predicted"/>